<comment type="caution">
    <text evidence="1">The sequence shown here is derived from an EMBL/GenBank/DDBJ whole genome shotgun (WGS) entry which is preliminary data.</text>
</comment>
<reference evidence="1 2" key="1">
    <citation type="submission" date="2018-08" db="EMBL/GenBank/DDBJ databases">
        <title>A genome reference for cultivated species of the human gut microbiota.</title>
        <authorList>
            <person name="Zou Y."/>
            <person name="Xue W."/>
            <person name="Luo G."/>
        </authorList>
    </citation>
    <scope>NUCLEOTIDE SEQUENCE [LARGE SCALE GENOMIC DNA]</scope>
    <source>
        <strain evidence="1 2">AM22-21LB</strain>
    </source>
</reference>
<sequence>MKIEEHKELNPCIPDDIKNDIWACGAKEELKEPVYRVAKMGTIDKVAFYSTYEEIQTGILPDNEMRYPKDKVGTYSTSVYLDKKPCEKFVKCLKKKIYPHPIILQGRTTNGLVQRTIEREKDYSDKLHVDWWIFEGEVEKVFENFHESEEV</sequence>
<dbReference type="Proteomes" id="UP000284051">
    <property type="component" value="Unassembled WGS sequence"/>
</dbReference>
<dbReference type="RefSeq" id="WP_118772033.1">
    <property type="nucleotide sequence ID" value="NZ_JADNLD010000007.1"/>
</dbReference>
<proteinExistence type="predicted"/>
<dbReference type="EMBL" id="QRID01000003">
    <property type="protein sequence ID" value="RHG29950.1"/>
    <property type="molecule type" value="Genomic_DNA"/>
</dbReference>
<dbReference type="AlphaFoldDB" id="A0A3R6I8S2"/>
<accession>A0A3R6I8S2</accession>
<name>A0A3R6I8S2_9FIRM</name>
<evidence type="ECO:0000313" key="1">
    <source>
        <dbReference type="EMBL" id="RHG29950.1"/>
    </source>
</evidence>
<protein>
    <submittedName>
        <fullName evidence="1">Uncharacterized protein</fullName>
    </submittedName>
</protein>
<organism evidence="1 2">
    <name type="scientific">Roseburia intestinalis</name>
    <dbReference type="NCBI Taxonomy" id="166486"/>
    <lineage>
        <taxon>Bacteria</taxon>
        <taxon>Bacillati</taxon>
        <taxon>Bacillota</taxon>
        <taxon>Clostridia</taxon>
        <taxon>Lachnospirales</taxon>
        <taxon>Lachnospiraceae</taxon>
        <taxon>Roseburia</taxon>
    </lineage>
</organism>
<evidence type="ECO:0000313" key="2">
    <source>
        <dbReference type="Proteomes" id="UP000284051"/>
    </source>
</evidence>
<gene>
    <name evidence="1" type="ORF">DW264_04005</name>
</gene>